<sequence length="285" mass="32470">MSGKFDTVAAQCSATKRQQALNADGSIRKPAIARANVAVSTERPDGIEAYTEQFEDYTVLQQHILFWDRDCNGQIYPWHTYVGFRELGFGIPFSLFAMIIIHAGFSYPTRLAYSYIPDPWFRLFVGGIHKGKHGSDSGTYDREGRFVPQAFEDMFSKWDSGDKGALSVWELWNMITGHRVAMDPFGWSAGVFEFGTTFLLVQENGVVSKEDMRRIYDGSIFWHIRALKRKDRTWNKGFGLRNMFTAASKGLDQAYLRVQQASSALMDFGEKTASSWHTRGHKQRV</sequence>
<accession>A0AA39YAT9</accession>
<dbReference type="PANTHER" id="PTHR31495:SF0">
    <property type="entry name" value="BINDING PROTEIN CALEOSIN, PUTATIVE (AFU_ORTHOLOGUE AFUA_5G13750)-RELATED"/>
    <property type="match status" value="1"/>
</dbReference>
<comment type="similarity">
    <text evidence="1">Belongs to the caleosin family.</text>
</comment>
<evidence type="ECO:0000256" key="1">
    <source>
        <dbReference type="ARBA" id="ARBA00006765"/>
    </source>
</evidence>
<dbReference type="AlphaFoldDB" id="A0AA39YAT9"/>
<keyword evidence="3" id="KW-1185">Reference proteome</keyword>
<dbReference type="PANTHER" id="PTHR31495">
    <property type="entry name" value="PEROXYGENASE 3-RELATED"/>
    <property type="match status" value="1"/>
</dbReference>
<organism evidence="2 3">
    <name type="scientific">Cercophora newfieldiana</name>
    <dbReference type="NCBI Taxonomy" id="92897"/>
    <lineage>
        <taxon>Eukaryota</taxon>
        <taxon>Fungi</taxon>
        <taxon>Dikarya</taxon>
        <taxon>Ascomycota</taxon>
        <taxon>Pezizomycotina</taxon>
        <taxon>Sordariomycetes</taxon>
        <taxon>Sordariomycetidae</taxon>
        <taxon>Sordariales</taxon>
        <taxon>Lasiosphaeriaceae</taxon>
        <taxon>Cercophora</taxon>
    </lineage>
</organism>
<dbReference type="InterPro" id="IPR007736">
    <property type="entry name" value="Caleosin-related"/>
</dbReference>
<protein>
    <submittedName>
        <fullName evidence="2">Caleosin related protein-domain-containing protein</fullName>
    </submittedName>
</protein>
<evidence type="ECO:0000313" key="3">
    <source>
        <dbReference type="Proteomes" id="UP001174936"/>
    </source>
</evidence>
<reference evidence="2" key="1">
    <citation type="submission" date="2023-06" db="EMBL/GenBank/DDBJ databases">
        <title>Genome-scale phylogeny and comparative genomics of the fungal order Sordariales.</title>
        <authorList>
            <consortium name="Lawrence Berkeley National Laboratory"/>
            <person name="Hensen N."/>
            <person name="Bonometti L."/>
            <person name="Westerberg I."/>
            <person name="Brannstrom I.O."/>
            <person name="Guillou S."/>
            <person name="Cros-Aarteil S."/>
            <person name="Calhoun S."/>
            <person name="Haridas S."/>
            <person name="Kuo A."/>
            <person name="Mondo S."/>
            <person name="Pangilinan J."/>
            <person name="Riley R."/>
            <person name="Labutti K."/>
            <person name="Andreopoulos B."/>
            <person name="Lipzen A."/>
            <person name="Chen C."/>
            <person name="Yanf M."/>
            <person name="Daum C."/>
            <person name="Ng V."/>
            <person name="Clum A."/>
            <person name="Steindorff A."/>
            <person name="Ohm R."/>
            <person name="Martin F."/>
            <person name="Silar P."/>
            <person name="Natvig D."/>
            <person name="Lalanne C."/>
            <person name="Gautier V."/>
            <person name="Ament-Velasquez S.L."/>
            <person name="Kruys A."/>
            <person name="Hutchinson M.I."/>
            <person name="Powell A.J."/>
            <person name="Barry K."/>
            <person name="Miller A.N."/>
            <person name="Grigoriev I.V."/>
            <person name="Debuchy R."/>
            <person name="Gladieux P."/>
            <person name="Thoren M.H."/>
            <person name="Johannesson H."/>
        </authorList>
    </citation>
    <scope>NUCLEOTIDE SEQUENCE</scope>
    <source>
        <strain evidence="2">SMH2532-1</strain>
    </source>
</reference>
<dbReference type="GO" id="GO:0005509">
    <property type="term" value="F:calcium ion binding"/>
    <property type="evidence" value="ECO:0007669"/>
    <property type="project" value="TreeGrafter"/>
</dbReference>
<name>A0AA39YAT9_9PEZI</name>
<dbReference type="GO" id="GO:0004497">
    <property type="term" value="F:monooxygenase activity"/>
    <property type="evidence" value="ECO:0007669"/>
    <property type="project" value="TreeGrafter"/>
</dbReference>
<dbReference type="Pfam" id="PF05042">
    <property type="entry name" value="Caleosin"/>
    <property type="match status" value="1"/>
</dbReference>
<proteinExistence type="inferred from homology"/>
<dbReference type="EMBL" id="JAULSV010000003">
    <property type="protein sequence ID" value="KAK0648176.1"/>
    <property type="molecule type" value="Genomic_DNA"/>
</dbReference>
<comment type="caution">
    <text evidence="2">The sequence shown here is derived from an EMBL/GenBank/DDBJ whole genome shotgun (WGS) entry which is preliminary data.</text>
</comment>
<gene>
    <name evidence="2" type="ORF">B0T16DRAFT_325149</name>
</gene>
<dbReference type="Proteomes" id="UP001174936">
    <property type="component" value="Unassembled WGS sequence"/>
</dbReference>
<evidence type="ECO:0000313" key="2">
    <source>
        <dbReference type="EMBL" id="KAK0648176.1"/>
    </source>
</evidence>